<dbReference type="GO" id="GO:0017000">
    <property type="term" value="P:antibiotic biosynthetic process"/>
    <property type="evidence" value="ECO:0007669"/>
    <property type="project" value="UniProtKB-ARBA"/>
</dbReference>
<dbReference type="GO" id="GO:0016758">
    <property type="term" value="F:hexosyltransferase activity"/>
    <property type="evidence" value="ECO:0007669"/>
    <property type="project" value="InterPro"/>
</dbReference>
<comment type="similarity">
    <text evidence="1">Belongs to the UDP-glycosyltransferase family.</text>
</comment>
<evidence type="ECO:0000256" key="2">
    <source>
        <dbReference type="ARBA" id="ARBA00022679"/>
    </source>
</evidence>
<dbReference type="InterPro" id="IPR002213">
    <property type="entry name" value="UDP_glucos_trans"/>
</dbReference>
<evidence type="ECO:0000259" key="3">
    <source>
        <dbReference type="Pfam" id="PF06722"/>
    </source>
</evidence>
<dbReference type="Gene3D" id="3.40.50.2000">
    <property type="entry name" value="Glycogen Phosphorylase B"/>
    <property type="match status" value="2"/>
</dbReference>
<dbReference type="EMBL" id="KJ159185">
    <property type="protein sequence ID" value="AKA59102.1"/>
    <property type="molecule type" value="Genomic_DNA"/>
</dbReference>
<dbReference type="InterPro" id="IPR010610">
    <property type="entry name" value="EryCIII-like_C"/>
</dbReference>
<dbReference type="PANTHER" id="PTHR48050">
    <property type="entry name" value="STEROL 3-BETA-GLUCOSYLTRANSFERASE"/>
    <property type="match status" value="1"/>
</dbReference>
<dbReference type="InterPro" id="IPR006326">
    <property type="entry name" value="UDPGT_MGT-like"/>
</dbReference>
<protein>
    <submittedName>
        <fullName evidence="4">Glycosyltransferase</fullName>
    </submittedName>
</protein>
<name>A0A1I9J5P6_9ACTN</name>
<dbReference type="Pfam" id="PF06722">
    <property type="entry name" value="EryCIII-like_C"/>
    <property type="match status" value="1"/>
</dbReference>
<sequence length="398" mass="43476">MAFLPLPAFGHITTNLPIAEELIRRGHRVTFATTDRYAALAERTGARVLRYDSWLASRTIPDRVDAEYLAHEPVRSIDEALATVPLYEAGFGDDLPDVLLYDVSTFAAGRVLSRKWGRPAIQMYGTFASNEHYSLTQRIGALYEGQIPPDHPALIDFFVKQGRLLEENGLTGMTLEEFNAPSEESNLVFLPKRLQPAHETFDDDRFAFVGACLDTGRAGEPPWDPPADGEPLVLVTKGSFSYDRQEDFVRLCADAFADTGWQVVMSVGEKADLGALGPLPKNLRAMSWVPQLSVLDRADVLVSHAGTNSVVESLAFGTPLVTLPQMPEQRLIAERLTELGLGVELPTHAVTADSLRSAVLGIAADEGTRARVGEVRAEIRAVHGPSFAADRIEARATS</sequence>
<evidence type="ECO:0000256" key="1">
    <source>
        <dbReference type="ARBA" id="ARBA00009995"/>
    </source>
</evidence>
<dbReference type="PROSITE" id="PS00375">
    <property type="entry name" value="UDPGT"/>
    <property type="match status" value="1"/>
</dbReference>
<accession>A0A1I9J5P6</accession>
<organism evidence="4">
    <name type="scientific">Streptomyces sp. WAC2288</name>
    <dbReference type="NCBI Taxonomy" id="1582798"/>
    <lineage>
        <taxon>Bacteria</taxon>
        <taxon>Bacillati</taxon>
        <taxon>Actinomycetota</taxon>
        <taxon>Actinomycetes</taxon>
        <taxon>Kitasatosporales</taxon>
        <taxon>Streptomycetaceae</taxon>
        <taxon>Streptomyces</taxon>
    </lineage>
</organism>
<reference evidence="4" key="1">
    <citation type="submission" date="2015-08" db="EMBL/GenBank/DDBJ databases">
        <authorList>
            <person name="Babu N.S."/>
            <person name="Beckwith C.J."/>
            <person name="Beseler K.G."/>
            <person name="Brison A."/>
            <person name="Carone J.V."/>
            <person name="Caskin T.P."/>
            <person name="Diamond M."/>
            <person name="Durham M.E."/>
            <person name="Foxe J.M."/>
            <person name="Go M."/>
            <person name="Henderson B.A."/>
            <person name="Jones I.B."/>
            <person name="McGettigan J.A."/>
            <person name="Micheletti S.J."/>
            <person name="Nasrallah M.E."/>
            <person name="Ortiz D."/>
            <person name="Piller C.R."/>
            <person name="Privatt S.R."/>
            <person name="Schneider S.L."/>
            <person name="Sharp S."/>
            <person name="Smith T.C."/>
            <person name="Stanton J.D."/>
            <person name="Ullery H.E."/>
            <person name="Wilson R.J."/>
            <person name="Serrano M.G."/>
            <person name="Buck G."/>
            <person name="Lee V."/>
            <person name="Wang Y."/>
            <person name="Carvalho R."/>
            <person name="Voegtly L."/>
            <person name="Shi R."/>
            <person name="Duckworth R."/>
            <person name="Johnson A."/>
            <person name="Loviza R."/>
            <person name="Walstead R."/>
            <person name="Shah Z."/>
            <person name="Kiflezghi M."/>
            <person name="Wade K."/>
            <person name="Ball S.L."/>
            <person name="Bradley K.W."/>
            <person name="Asai D.J."/>
            <person name="Bowman C.A."/>
            <person name="Russell D.A."/>
            <person name="Pope W.H."/>
            <person name="Jacobs-Sera D."/>
            <person name="Hendrix R.W."/>
            <person name="Hatfull G.F."/>
        </authorList>
    </citation>
    <scope>NUCLEOTIDE SEQUENCE</scope>
    <source>
        <strain evidence="4">WAC2288</strain>
    </source>
</reference>
<proteinExistence type="inferred from homology"/>
<dbReference type="PANTHER" id="PTHR48050:SF13">
    <property type="entry name" value="STEROL 3-BETA-GLUCOSYLTRANSFERASE UGT80A2"/>
    <property type="match status" value="1"/>
</dbReference>
<dbReference type="InterPro" id="IPR035595">
    <property type="entry name" value="UDP_glycos_trans_CS"/>
</dbReference>
<evidence type="ECO:0000313" key="4">
    <source>
        <dbReference type="EMBL" id="AKA59102.1"/>
    </source>
</evidence>
<reference evidence="4" key="2">
    <citation type="journal article" date="2016" name="Cell Chem. Biol.">
        <title>Discovery of Ibomycin, a Complex Macrolactone that Exerts Antifungal Activity by Impeding Endocytic Trafficking and Membrane Function.</title>
        <authorList>
            <person name="Robbins N."/>
            <person name="Spitzer M."/>
            <person name="Wang W."/>
            <person name="Waglechner N."/>
            <person name="Patel D.J."/>
            <person name="O'Brien J.S."/>
            <person name="Ejim L."/>
            <person name="Ejim O."/>
            <person name="Tyers M."/>
            <person name="Wright G.D."/>
        </authorList>
    </citation>
    <scope>NUCLEOTIDE SEQUENCE</scope>
    <source>
        <strain evidence="4">WAC2288</strain>
    </source>
</reference>
<dbReference type="CDD" id="cd03784">
    <property type="entry name" value="GT1_Gtf-like"/>
    <property type="match status" value="1"/>
</dbReference>
<dbReference type="InterPro" id="IPR050426">
    <property type="entry name" value="Glycosyltransferase_28"/>
</dbReference>
<dbReference type="SUPFAM" id="SSF53756">
    <property type="entry name" value="UDP-Glycosyltransferase/glycogen phosphorylase"/>
    <property type="match status" value="1"/>
</dbReference>
<feature type="domain" description="Erythromycin biosynthesis protein CIII-like C-terminal" evidence="3">
    <location>
        <begin position="260"/>
        <end position="391"/>
    </location>
</feature>
<dbReference type="NCBIfam" id="TIGR01426">
    <property type="entry name" value="MGT"/>
    <property type="match status" value="1"/>
</dbReference>
<dbReference type="FunFam" id="3.40.50.2000:FF:000072">
    <property type="entry name" value="Glycosyl transferase"/>
    <property type="match status" value="1"/>
</dbReference>
<dbReference type="AlphaFoldDB" id="A0A1I9J5P6"/>
<keyword evidence="2 4" id="KW-0808">Transferase</keyword>
<dbReference type="GO" id="GO:0008194">
    <property type="term" value="F:UDP-glycosyltransferase activity"/>
    <property type="evidence" value="ECO:0007669"/>
    <property type="project" value="InterPro"/>
</dbReference>